<keyword evidence="3 6" id="KW-0812">Transmembrane</keyword>
<feature type="transmembrane region" description="Helical" evidence="6">
    <location>
        <begin position="457"/>
        <end position="482"/>
    </location>
</feature>
<dbReference type="Pfam" id="PF02687">
    <property type="entry name" value="FtsX"/>
    <property type="match status" value="2"/>
</dbReference>
<evidence type="ECO:0000259" key="7">
    <source>
        <dbReference type="Pfam" id="PF02687"/>
    </source>
</evidence>
<gene>
    <name evidence="9" type="ORF">RT717_02835</name>
</gene>
<feature type="transmembrane region" description="Helical" evidence="6">
    <location>
        <begin position="826"/>
        <end position="854"/>
    </location>
</feature>
<feature type="domain" description="ABC3 transporter permease C-terminal" evidence="7">
    <location>
        <begin position="752"/>
        <end position="865"/>
    </location>
</feature>
<feature type="domain" description="MacB-like periplasmic core" evidence="8">
    <location>
        <begin position="567"/>
        <end position="715"/>
    </location>
</feature>
<feature type="transmembrane region" description="Helical" evidence="6">
    <location>
        <begin position="97"/>
        <end position="118"/>
    </location>
</feature>
<dbReference type="NCBIfam" id="NF038404">
    <property type="entry name" value="perm_prefix_2"/>
    <property type="match status" value="1"/>
</dbReference>
<organism evidence="9 10">
    <name type="scientific">Imperialibacter roseus</name>
    <dbReference type="NCBI Taxonomy" id="1324217"/>
    <lineage>
        <taxon>Bacteria</taxon>
        <taxon>Pseudomonadati</taxon>
        <taxon>Bacteroidota</taxon>
        <taxon>Cytophagia</taxon>
        <taxon>Cytophagales</taxon>
        <taxon>Flammeovirgaceae</taxon>
        <taxon>Imperialibacter</taxon>
    </lineage>
</organism>
<evidence type="ECO:0000256" key="3">
    <source>
        <dbReference type="ARBA" id="ARBA00022692"/>
    </source>
</evidence>
<dbReference type="Proteomes" id="UP001302349">
    <property type="component" value="Chromosome"/>
</dbReference>
<dbReference type="Pfam" id="PF12704">
    <property type="entry name" value="MacB_PCD"/>
    <property type="match status" value="2"/>
</dbReference>
<keyword evidence="2" id="KW-1003">Cell membrane</keyword>
<feature type="transmembrane region" description="Helical" evidence="6">
    <location>
        <begin position="411"/>
        <end position="437"/>
    </location>
</feature>
<feature type="domain" description="MacB-like periplasmic core" evidence="8">
    <location>
        <begin position="96"/>
        <end position="325"/>
    </location>
</feature>
<evidence type="ECO:0000313" key="9">
    <source>
        <dbReference type="EMBL" id="WOK07556.1"/>
    </source>
</evidence>
<feature type="transmembrane region" description="Helical" evidence="6">
    <location>
        <begin position="364"/>
        <end position="384"/>
    </location>
</feature>
<evidence type="ECO:0000256" key="2">
    <source>
        <dbReference type="ARBA" id="ARBA00022475"/>
    </source>
</evidence>
<evidence type="ECO:0000256" key="4">
    <source>
        <dbReference type="ARBA" id="ARBA00022989"/>
    </source>
</evidence>
<dbReference type="PANTHER" id="PTHR30572">
    <property type="entry name" value="MEMBRANE COMPONENT OF TRANSPORTER-RELATED"/>
    <property type="match status" value="1"/>
</dbReference>
<dbReference type="InterPro" id="IPR050250">
    <property type="entry name" value="Macrolide_Exporter_MacB"/>
</dbReference>
<reference evidence="9 10" key="1">
    <citation type="journal article" date="2023" name="Microbiol. Resour. Announc.">
        <title>Complete Genome Sequence of Imperialibacter roseus strain P4T.</title>
        <authorList>
            <person name="Tizabi D.R."/>
            <person name="Bachvaroff T."/>
            <person name="Hill R.T."/>
        </authorList>
    </citation>
    <scope>NUCLEOTIDE SEQUENCE [LARGE SCALE GENOMIC DNA]</scope>
    <source>
        <strain evidence="9 10">P4T</strain>
    </source>
</reference>
<dbReference type="InterPro" id="IPR047699">
    <property type="entry name" value="Permease_put_prefix"/>
</dbReference>
<dbReference type="PANTHER" id="PTHR30572:SF18">
    <property type="entry name" value="ABC-TYPE MACROLIDE FAMILY EXPORT SYSTEM PERMEASE COMPONENT 2"/>
    <property type="match status" value="1"/>
</dbReference>
<keyword evidence="10" id="KW-1185">Reference proteome</keyword>
<keyword evidence="4 6" id="KW-1133">Transmembrane helix</keyword>
<feature type="transmembrane region" description="Helical" evidence="6">
    <location>
        <begin position="748"/>
        <end position="772"/>
    </location>
</feature>
<feature type="transmembrane region" description="Helical" evidence="6">
    <location>
        <begin position="508"/>
        <end position="527"/>
    </location>
</feature>
<comment type="subcellular location">
    <subcellularLocation>
        <location evidence="1">Cell membrane</location>
        <topology evidence="1">Multi-pass membrane protein</topology>
    </subcellularLocation>
</comment>
<dbReference type="InterPro" id="IPR025857">
    <property type="entry name" value="MacB_PCD"/>
</dbReference>
<evidence type="ECO:0000313" key="10">
    <source>
        <dbReference type="Proteomes" id="UP001302349"/>
    </source>
</evidence>
<evidence type="ECO:0000256" key="6">
    <source>
        <dbReference type="SAM" id="Phobius"/>
    </source>
</evidence>
<evidence type="ECO:0000256" key="5">
    <source>
        <dbReference type="ARBA" id="ARBA00023136"/>
    </source>
</evidence>
<dbReference type="InterPro" id="IPR003838">
    <property type="entry name" value="ABC3_permease_C"/>
</dbReference>
<dbReference type="RefSeq" id="WP_317490231.1">
    <property type="nucleotide sequence ID" value="NZ_CP136051.1"/>
</dbReference>
<evidence type="ECO:0000259" key="8">
    <source>
        <dbReference type="Pfam" id="PF12704"/>
    </source>
</evidence>
<name>A0ABZ0ISJ0_9BACT</name>
<feature type="transmembrane region" description="Helical" evidence="6">
    <location>
        <begin position="784"/>
        <end position="806"/>
    </location>
</feature>
<feature type="domain" description="ABC3 transporter permease C-terminal" evidence="7">
    <location>
        <begin position="370"/>
        <end position="486"/>
    </location>
</feature>
<sequence length="873" mass="97303">MKNILPPRWASKLLEWYCKPSLYEDLQGDLFEYFERNLHKRGTGYAKLIYIIDVLKFFRLYTVRRRQLFGTSNQLIMIRSYLKIALRSMSRSKSYTAINIAGLTLGLTCALFIAFYVAHEISYDRFHADNDRILRISSESVSEAGISTLEATTPPGLALLLKDNLPEIQQMVRLMPSTGGRNLVQVDGKSFYELGMCRADSSLFDVLSFNFIHGSAATALHDPHSAVLTESSANRYFGTTDCMGKTLQLEDNWMMGIKTLTVSAVVEDLPSNSHLQFTMFRPIRGTMWSDFANDEVNNWRNRSFYTYVKLHKEVSAEAFEAKIESVVKSHRKELKGHFFTQSISDIHLYSSLQSEMAGNSSYRVIYLLGTIALIIMVVACINYVNMATARALGRAKEVGIRKVNGASKSELVYQFIFESVLLACISFALAIVFVWLLMPSFNTLADKNFEMASVTTINGWLFIFAGVILIGVLAGMYPAFYLSRFKPVSALKGAVVSGSKSSVSLRQALVAIQFVVSIGLVIATAVIHTQITYIRNKDLGISKSQVIVLPECNDEARRKNLKHLLLQHPFVEEAGSSSGRLAGNFWSGRTTSASTGQEIGHKLAYIDDSYFKAAGIEVVERWEHPSLPDSVSPVIINETAARLLGLQQPIGETLILPGSHTLDRIVGVVKDFHFSSLHEAIEPIIFMEKEEFLRNTYVRIAPGSQPEEAVAGVRAAWEEAFPGRLFEYYFLDQQYDQLYKADEKFGKMVSLMTSIAIFIALLGLLGLTSYAVRRRTREIGIRKVLGASPVSILALIARSILMIVALSEIVALPLSAVFMSKWLDSFAYRIALLSNLWIFIAAGAGVLCLAMLAVMIQTLTAALKNPVESLRTE</sequence>
<accession>A0ABZ0ISJ0</accession>
<dbReference type="EMBL" id="CP136051">
    <property type="protein sequence ID" value="WOK07556.1"/>
    <property type="molecule type" value="Genomic_DNA"/>
</dbReference>
<proteinExistence type="predicted"/>
<protein>
    <submittedName>
        <fullName evidence="9">FtsX-like permease family protein</fullName>
    </submittedName>
</protein>
<evidence type="ECO:0000256" key="1">
    <source>
        <dbReference type="ARBA" id="ARBA00004651"/>
    </source>
</evidence>
<keyword evidence="5 6" id="KW-0472">Membrane</keyword>